<keyword evidence="3" id="KW-1185">Reference proteome</keyword>
<organism evidence="2 3">
    <name type="scientific">Cirrhinus molitorella</name>
    <name type="common">mud carp</name>
    <dbReference type="NCBI Taxonomy" id="172907"/>
    <lineage>
        <taxon>Eukaryota</taxon>
        <taxon>Metazoa</taxon>
        <taxon>Chordata</taxon>
        <taxon>Craniata</taxon>
        <taxon>Vertebrata</taxon>
        <taxon>Euteleostomi</taxon>
        <taxon>Actinopterygii</taxon>
        <taxon>Neopterygii</taxon>
        <taxon>Teleostei</taxon>
        <taxon>Ostariophysi</taxon>
        <taxon>Cypriniformes</taxon>
        <taxon>Cyprinidae</taxon>
        <taxon>Labeoninae</taxon>
        <taxon>Labeonini</taxon>
        <taxon>Cirrhinus</taxon>
    </lineage>
</organism>
<proteinExistence type="predicted"/>
<dbReference type="EMBL" id="JAYMGO010000025">
    <property type="protein sequence ID" value="KAL1247146.1"/>
    <property type="molecule type" value="Genomic_DNA"/>
</dbReference>
<protein>
    <submittedName>
        <fullName evidence="2">Uncharacterized protein</fullName>
    </submittedName>
</protein>
<comment type="caution">
    <text evidence="2">The sequence shown here is derived from an EMBL/GenBank/DDBJ whole genome shotgun (WGS) entry which is preliminary data.</text>
</comment>
<gene>
    <name evidence="2" type="ORF">QQF64_022522</name>
</gene>
<sequence length="102" mass="11101">MPELSVFSCSMTELSFSAIKQTTATKEVSAKVCLHISCSSMPVHLVSAAPAIPNTGTQRFLLLMPQRFPCQGKLPRPCLSRPKGSRFKCQKSSLPLPEVPVI</sequence>
<reference evidence="2 3" key="1">
    <citation type="submission" date="2023-09" db="EMBL/GenBank/DDBJ databases">
        <authorList>
            <person name="Wang M."/>
        </authorList>
    </citation>
    <scope>NUCLEOTIDE SEQUENCE [LARGE SCALE GENOMIC DNA]</scope>
    <source>
        <strain evidence="2">GT-2023</strain>
        <tissue evidence="2">Liver</tissue>
    </source>
</reference>
<name>A0ABR3L2K5_9TELE</name>
<accession>A0ABR3L2K5</accession>
<evidence type="ECO:0000313" key="3">
    <source>
        <dbReference type="Proteomes" id="UP001558613"/>
    </source>
</evidence>
<feature type="region of interest" description="Disordered" evidence="1">
    <location>
        <begin position="82"/>
        <end position="102"/>
    </location>
</feature>
<evidence type="ECO:0000313" key="2">
    <source>
        <dbReference type="EMBL" id="KAL1247146.1"/>
    </source>
</evidence>
<dbReference type="Proteomes" id="UP001558613">
    <property type="component" value="Unassembled WGS sequence"/>
</dbReference>
<evidence type="ECO:0000256" key="1">
    <source>
        <dbReference type="SAM" id="MobiDB-lite"/>
    </source>
</evidence>